<dbReference type="AlphaFoldDB" id="A0A5B8J6M5"/>
<dbReference type="PIRSF" id="PIRSF005900">
    <property type="entry name" value="Dps"/>
    <property type="match status" value="1"/>
</dbReference>
<dbReference type="Gene3D" id="1.20.1260.10">
    <property type="match status" value="1"/>
</dbReference>
<dbReference type="Proteomes" id="UP000318483">
    <property type="component" value="Chromosome"/>
</dbReference>
<dbReference type="GO" id="GO:0016722">
    <property type="term" value="F:oxidoreductase activity, acting on metal ions"/>
    <property type="evidence" value="ECO:0007669"/>
    <property type="project" value="InterPro"/>
</dbReference>
<dbReference type="InterPro" id="IPR009078">
    <property type="entry name" value="Ferritin-like_SF"/>
</dbReference>
<keyword evidence="5" id="KW-1185">Reference proteome</keyword>
<evidence type="ECO:0000256" key="1">
    <source>
        <dbReference type="ARBA" id="ARBA00009497"/>
    </source>
</evidence>
<gene>
    <name evidence="4" type="ORF">FPZ52_10960</name>
</gene>
<name>A0A5B8J6M5_9RHOB</name>
<dbReference type="RefSeq" id="WP_146365462.1">
    <property type="nucleotide sequence ID" value="NZ_CP042261.1"/>
</dbReference>
<dbReference type="InterPro" id="IPR002177">
    <property type="entry name" value="DPS_DNA-bd"/>
</dbReference>
<dbReference type="CDD" id="cd01043">
    <property type="entry name" value="DPS"/>
    <property type="match status" value="1"/>
</dbReference>
<dbReference type="PROSITE" id="PS00818">
    <property type="entry name" value="DPS_1"/>
    <property type="match status" value="1"/>
</dbReference>
<dbReference type="KEGG" id="lit:FPZ52_10960"/>
<sequence>MAEKLAVVPQPQEVKTGVRDPEIVAQALSKALADTYRLVFKTHAFHWNVEGPLFYGVHNLTEEQYENLFQAADDMAERIRALGALAPMTLRQIIADSVIEDADKPLNAREMVESLAKDHERAAHRLHALIELAEGRNDMVTGDLATERSAFHEKAAWMLRAIAA</sequence>
<evidence type="ECO:0000256" key="2">
    <source>
        <dbReference type="RuleBase" id="RU003875"/>
    </source>
</evidence>
<proteinExistence type="inferred from homology"/>
<dbReference type="InterPro" id="IPR023188">
    <property type="entry name" value="DPS_DNA-bd_CS"/>
</dbReference>
<dbReference type="SUPFAM" id="SSF47240">
    <property type="entry name" value="Ferritin-like"/>
    <property type="match status" value="1"/>
</dbReference>
<reference evidence="4 5" key="1">
    <citation type="submission" date="2019-07" db="EMBL/GenBank/DDBJ databases">
        <title>Litoreibacter alkalisoli sp. nov., isolated from saline-alkaline soil.</title>
        <authorList>
            <person name="Wang S."/>
            <person name="Xu L."/>
            <person name="Xing Y.-T."/>
            <person name="Sun J.-Q."/>
        </authorList>
    </citation>
    <scope>NUCLEOTIDE SEQUENCE [LARGE SCALE GENOMIC DNA]</scope>
    <source>
        <strain evidence="4 5">LN3S51</strain>
    </source>
</reference>
<evidence type="ECO:0000259" key="3">
    <source>
        <dbReference type="Pfam" id="PF00210"/>
    </source>
</evidence>
<dbReference type="Pfam" id="PF00210">
    <property type="entry name" value="Ferritin"/>
    <property type="match status" value="1"/>
</dbReference>
<accession>A0A5B8J6M5</accession>
<dbReference type="PANTHER" id="PTHR42932">
    <property type="entry name" value="GENERAL STRESS PROTEIN 20U"/>
    <property type="match status" value="1"/>
</dbReference>
<dbReference type="OrthoDB" id="9797687at2"/>
<protein>
    <submittedName>
        <fullName evidence="4">DNA starvation/stationary phase protection protein</fullName>
    </submittedName>
</protein>
<comment type="similarity">
    <text evidence="1 2">Belongs to the Dps family.</text>
</comment>
<dbReference type="EMBL" id="CP042261">
    <property type="protein sequence ID" value="QDY70087.1"/>
    <property type="molecule type" value="Genomic_DNA"/>
</dbReference>
<dbReference type="PRINTS" id="PR01346">
    <property type="entry name" value="HELNAPAPROT"/>
</dbReference>
<dbReference type="PANTHER" id="PTHR42932:SF3">
    <property type="entry name" value="DNA PROTECTION DURING STARVATION PROTEIN"/>
    <property type="match status" value="1"/>
</dbReference>
<feature type="domain" description="Ferritin/DPS" evidence="3">
    <location>
        <begin position="26"/>
        <end position="162"/>
    </location>
</feature>
<organism evidence="4 5">
    <name type="scientific">Qingshengfaniella alkalisoli</name>
    <dbReference type="NCBI Taxonomy" id="2599296"/>
    <lineage>
        <taxon>Bacteria</taxon>
        <taxon>Pseudomonadati</taxon>
        <taxon>Pseudomonadota</taxon>
        <taxon>Alphaproteobacteria</taxon>
        <taxon>Rhodobacterales</taxon>
        <taxon>Paracoccaceae</taxon>
        <taxon>Qingshengfaniella</taxon>
    </lineage>
</organism>
<evidence type="ECO:0000313" key="4">
    <source>
        <dbReference type="EMBL" id="QDY70087.1"/>
    </source>
</evidence>
<dbReference type="InterPro" id="IPR008331">
    <property type="entry name" value="Ferritin_DPS_dom"/>
</dbReference>
<dbReference type="InterPro" id="IPR012347">
    <property type="entry name" value="Ferritin-like"/>
</dbReference>
<evidence type="ECO:0000313" key="5">
    <source>
        <dbReference type="Proteomes" id="UP000318483"/>
    </source>
</evidence>
<dbReference type="GO" id="GO:0008199">
    <property type="term" value="F:ferric iron binding"/>
    <property type="evidence" value="ECO:0007669"/>
    <property type="project" value="InterPro"/>
</dbReference>